<dbReference type="InterPro" id="IPR007197">
    <property type="entry name" value="rSAM"/>
</dbReference>
<keyword evidence="4" id="KW-0119">Carbohydrate metabolism</keyword>
<dbReference type="SUPFAM" id="SSF102114">
    <property type="entry name" value="Radical SAM enzymes"/>
    <property type="match status" value="1"/>
</dbReference>
<dbReference type="InterPro" id="IPR013785">
    <property type="entry name" value="Aldolase_TIM"/>
</dbReference>
<evidence type="ECO:0000313" key="13">
    <source>
        <dbReference type="Proteomes" id="UP000656319"/>
    </source>
</evidence>
<gene>
    <name evidence="12" type="primary">pflA_1</name>
    <name evidence="12" type="ORF">LMG27952_00817</name>
</gene>
<dbReference type="PIRSF" id="PIRSF000371">
    <property type="entry name" value="PFL_act_enz"/>
    <property type="match status" value="1"/>
</dbReference>
<dbReference type="InterPro" id="IPR034457">
    <property type="entry name" value="Organic_radical-activating"/>
</dbReference>
<dbReference type="CDD" id="cd01335">
    <property type="entry name" value="Radical_SAM"/>
    <property type="match status" value="1"/>
</dbReference>
<evidence type="ECO:0000256" key="3">
    <source>
        <dbReference type="ARBA" id="ARBA00022485"/>
    </source>
</evidence>
<keyword evidence="9 10" id="KW-0411">Iron-sulfur</keyword>
<keyword evidence="5 10" id="KW-0949">S-adenosyl-L-methionine</keyword>
<dbReference type="PANTHER" id="PTHR30352">
    <property type="entry name" value="PYRUVATE FORMATE-LYASE-ACTIVATING ENZYME"/>
    <property type="match status" value="1"/>
</dbReference>
<comment type="function">
    <text evidence="10">Activation of pyruvate formate-lyase under anaerobic conditions by generation of an organic free radical, using S-adenosylmethionine and reduced flavodoxin as cosubstrates to produce 5'-deoxy-adenosine.</text>
</comment>
<evidence type="ECO:0000256" key="8">
    <source>
        <dbReference type="ARBA" id="ARBA00023004"/>
    </source>
</evidence>
<dbReference type="InterPro" id="IPR058240">
    <property type="entry name" value="rSAM_sf"/>
</dbReference>
<evidence type="ECO:0000256" key="7">
    <source>
        <dbReference type="ARBA" id="ARBA00023002"/>
    </source>
</evidence>
<keyword evidence="12" id="KW-0670">Pyruvate</keyword>
<dbReference type="Pfam" id="PF04055">
    <property type="entry name" value="Radical_SAM"/>
    <property type="match status" value="1"/>
</dbReference>
<keyword evidence="3 10" id="KW-0004">4Fe-4S</keyword>
<evidence type="ECO:0000259" key="11">
    <source>
        <dbReference type="PROSITE" id="PS51918"/>
    </source>
</evidence>
<dbReference type="InterPro" id="IPR001989">
    <property type="entry name" value="Radical_activat_CS"/>
</dbReference>
<keyword evidence="8 10" id="KW-0408">Iron</keyword>
<protein>
    <recommendedName>
        <fullName evidence="10">Pyruvate formate-lyase-activating enzyme</fullName>
        <ecNumber evidence="10">1.97.1.4</ecNumber>
    </recommendedName>
</protein>
<evidence type="ECO:0000256" key="9">
    <source>
        <dbReference type="ARBA" id="ARBA00023014"/>
    </source>
</evidence>
<dbReference type="Proteomes" id="UP000656319">
    <property type="component" value="Unassembled WGS sequence"/>
</dbReference>
<comment type="catalytic activity">
    <reaction evidence="10">
        <text>glycyl-[formate C-acetyltransferase] + reduced [flavodoxin] + S-adenosyl-L-methionine = glycin-2-yl radical-[formate C-acetyltransferase] + semiquinone [flavodoxin] + 5'-deoxyadenosine + L-methionine + H(+)</text>
        <dbReference type="Rhea" id="RHEA:19225"/>
        <dbReference type="Rhea" id="RHEA-COMP:10622"/>
        <dbReference type="Rhea" id="RHEA-COMP:12190"/>
        <dbReference type="Rhea" id="RHEA-COMP:12191"/>
        <dbReference type="Rhea" id="RHEA-COMP:14480"/>
        <dbReference type="ChEBI" id="CHEBI:15378"/>
        <dbReference type="ChEBI" id="CHEBI:17319"/>
        <dbReference type="ChEBI" id="CHEBI:29947"/>
        <dbReference type="ChEBI" id="CHEBI:32722"/>
        <dbReference type="ChEBI" id="CHEBI:57618"/>
        <dbReference type="ChEBI" id="CHEBI:57844"/>
        <dbReference type="ChEBI" id="CHEBI:59789"/>
        <dbReference type="ChEBI" id="CHEBI:140311"/>
        <dbReference type="EC" id="1.97.1.4"/>
    </reaction>
</comment>
<evidence type="ECO:0000256" key="10">
    <source>
        <dbReference type="RuleBase" id="RU362053"/>
    </source>
</evidence>
<name>A0ABM8NCE2_9BURK</name>
<comment type="caution">
    <text evidence="12">The sequence shown here is derived from an EMBL/GenBank/DDBJ whole genome shotgun (WGS) entry which is preliminary data.</text>
</comment>
<dbReference type="PANTHER" id="PTHR30352:SF5">
    <property type="entry name" value="PYRUVATE FORMATE-LYASE 1-ACTIVATING ENZYME"/>
    <property type="match status" value="1"/>
</dbReference>
<comment type="subcellular location">
    <subcellularLocation>
        <location evidence="10">Cytoplasm</location>
    </subcellularLocation>
</comment>
<reference evidence="12 13" key="1">
    <citation type="submission" date="2020-10" db="EMBL/GenBank/DDBJ databases">
        <authorList>
            <person name="Peeters C."/>
        </authorList>
    </citation>
    <scope>NUCLEOTIDE SEQUENCE [LARGE SCALE GENOMIC DNA]</scope>
    <source>
        <strain evidence="12 13">LMG 27952</strain>
    </source>
</reference>
<organism evidence="12 13">
    <name type="scientific">Paraburkholderia hiiakae</name>
    <dbReference type="NCBI Taxonomy" id="1081782"/>
    <lineage>
        <taxon>Bacteria</taxon>
        <taxon>Pseudomonadati</taxon>
        <taxon>Pseudomonadota</taxon>
        <taxon>Betaproteobacteria</taxon>
        <taxon>Burkholderiales</taxon>
        <taxon>Burkholderiaceae</taxon>
        <taxon>Paraburkholderia</taxon>
    </lineage>
</organism>
<dbReference type="InterPro" id="IPR012839">
    <property type="entry name" value="Organic_radical_activase"/>
</dbReference>
<comment type="similarity">
    <text evidence="2 10">Belongs to the organic radical-activating enzymes family.</text>
</comment>
<dbReference type="PROSITE" id="PS01087">
    <property type="entry name" value="RADICAL_ACTIVATING"/>
    <property type="match status" value="1"/>
</dbReference>
<keyword evidence="7 10" id="KW-0560">Oxidoreductase</keyword>
<dbReference type="EC" id="1.97.1.4" evidence="10"/>
<evidence type="ECO:0000256" key="1">
    <source>
        <dbReference type="ARBA" id="ARBA00002918"/>
    </source>
</evidence>
<evidence type="ECO:0000256" key="4">
    <source>
        <dbReference type="ARBA" id="ARBA00022526"/>
    </source>
</evidence>
<keyword evidence="10" id="KW-0963">Cytoplasm</keyword>
<keyword evidence="13" id="KW-1185">Reference proteome</keyword>
<evidence type="ECO:0000256" key="2">
    <source>
        <dbReference type="ARBA" id="ARBA00009777"/>
    </source>
</evidence>
<dbReference type="SFLD" id="SFLDS00029">
    <property type="entry name" value="Radical_SAM"/>
    <property type="match status" value="1"/>
</dbReference>
<comment type="cofactor">
    <cofactor evidence="10">
        <name>[4Fe-4S] cluster</name>
        <dbReference type="ChEBI" id="CHEBI:49883"/>
    </cofactor>
    <text evidence="10">Binds 1 [4Fe-4S] cluster. The cluster is coordinated with 3 cysteines and an exchangeable S-adenosyl-L-methionine.</text>
</comment>
<evidence type="ECO:0000256" key="6">
    <source>
        <dbReference type="ARBA" id="ARBA00022723"/>
    </source>
</evidence>
<evidence type="ECO:0000256" key="5">
    <source>
        <dbReference type="ARBA" id="ARBA00022691"/>
    </source>
</evidence>
<keyword evidence="6 10" id="KW-0479">Metal-binding</keyword>
<keyword evidence="4" id="KW-0313">Glucose metabolism</keyword>
<dbReference type="GO" id="GO:0043365">
    <property type="term" value="F:[formate-C-acetyltransferase]-activating enzyme activity"/>
    <property type="evidence" value="ECO:0007669"/>
    <property type="project" value="UniProtKB-EC"/>
</dbReference>
<dbReference type="InterPro" id="IPR012838">
    <property type="entry name" value="PFL1_activating"/>
</dbReference>
<feature type="domain" description="Radical SAM core" evidence="11">
    <location>
        <begin position="39"/>
        <end position="265"/>
    </location>
</feature>
<evidence type="ECO:0000313" key="12">
    <source>
        <dbReference type="EMBL" id="CAD6517220.1"/>
    </source>
</evidence>
<dbReference type="Gene3D" id="3.20.20.70">
    <property type="entry name" value="Aldolase class I"/>
    <property type="match status" value="1"/>
</dbReference>
<dbReference type="NCBIfam" id="TIGR02493">
    <property type="entry name" value="PFLA"/>
    <property type="match status" value="1"/>
</dbReference>
<sequence>MLATLQTPAVLREAAPRKVVAKLGAQRGMLHSVETGAAADGPGVRFVYFFAGCPLRCAYCHNPDTWRFAAGRAVTIDEAIEEVRPYVKFLRMTGGVTVSGGEPLAQRAFVGQLLKRIHDEFGLHTALDTQGYLGANVSDEWLESVDLVLLDIKHIDTTHYRELTGVELAPTLAFARRLARLNKSVWIRYVLVPGITDGPEHIVRLADFLLELGPIVKRVDVLPFHQLGAHKWKSLNLDYKLSGVKPPSAAKVAEAVQILRERGLPAE</sequence>
<accession>A0ABM8NCE2</accession>
<dbReference type="EMBL" id="CAJHCQ010000002">
    <property type="protein sequence ID" value="CAD6517220.1"/>
    <property type="molecule type" value="Genomic_DNA"/>
</dbReference>
<comment type="function">
    <text evidence="1">Activation of pyruvate formate-lyase 1 under anaerobic conditions by generation of an organic free radical, using S-adenosylmethionine and reduced flavodoxin as cosubstrates to produce 5'-deoxy-adenosine.</text>
</comment>
<dbReference type="SFLD" id="SFLDG01066">
    <property type="entry name" value="organic_radical-activating_enz"/>
    <property type="match status" value="1"/>
</dbReference>
<dbReference type="PROSITE" id="PS51918">
    <property type="entry name" value="RADICAL_SAM"/>
    <property type="match status" value="1"/>
</dbReference>
<dbReference type="RefSeq" id="WP_201694631.1">
    <property type="nucleotide sequence ID" value="NZ_CAJHCQ010000002.1"/>
</dbReference>
<proteinExistence type="inferred from homology"/>